<dbReference type="SUPFAM" id="SSF55931">
    <property type="entry name" value="Glutamine synthetase/guanido kinase"/>
    <property type="match status" value="1"/>
</dbReference>
<dbReference type="EMBL" id="CAFBPX010000163">
    <property type="protein sequence ID" value="CAB5036282.1"/>
    <property type="molecule type" value="Genomic_DNA"/>
</dbReference>
<dbReference type="PANTHER" id="PTHR43785">
    <property type="entry name" value="GAMMA-GLUTAMYLPUTRESCINE SYNTHETASE"/>
    <property type="match status" value="1"/>
</dbReference>
<dbReference type="InterPro" id="IPR014746">
    <property type="entry name" value="Gln_synth/guanido_kin_cat_dom"/>
</dbReference>
<dbReference type="EMBL" id="CAESAO010000016">
    <property type="protein sequence ID" value="CAB4337932.1"/>
    <property type="molecule type" value="Genomic_DNA"/>
</dbReference>
<evidence type="ECO:0000256" key="1">
    <source>
        <dbReference type="ARBA" id="ARBA00022598"/>
    </source>
</evidence>
<dbReference type="InterPro" id="IPR036651">
    <property type="entry name" value="Gln_synt_N_sf"/>
</dbReference>
<keyword evidence="1" id="KW-0436">Ligase</keyword>
<dbReference type="AlphaFoldDB" id="A0A6J7S5W4"/>
<dbReference type="GO" id="GO:0004356">
    <property type="term" value="F:glutamine synthetase activity"/>
    <property type="evidence" value="ECO:0007669"/>
    <property type="project" value="InterPro"/>
</dbReference>
<proteinExistence type="predicted"/>
<evidence type="ECO:0000313" key="2">
    <source>
        <dbReference type="EMBL" id="CAB4337932.1"/>
    </source>
</evidence>
<dbReference type="PANTHER" id="PTHR43785:SF12">
    <property type="entry name" value="TYPE-1 GLUTAMINE SYNTHETASE 2"/>
    <property type="match status" value="1"/>
</dbReference>
<gene>
    <name evidence="2" type="ORF">UFOPK3522_00333</name>
    <name evidence="3" type="ORF">UFOPK4175_00912</name>
</gene>
<reference evidence="3" key="1">
    <citation type="submission" date="2020-05" db="EMBL/GenBank/DDBJ databases">
        <authorList>
            <person name="Chiriac C."/>
            <person name="Salcher M."/>
            <person name="Ghai R."/>
            <person name="Kavagutti S V."/>
        </authorList>
    </citation>
    <scope>NUCLEOTIDE SEQUENCE</scope>
</reference>
<dbReference type="SUPFAM" id="SSF54368">
    <property type="entry name" value="Glutamine synthetase, N-terminal domain"/>
    <property type="match status" value="1"/>
</dbReference>
<accession>A0A6J7S5W4</accession>
<evidence type="ECO:0000313" key="3">
    <source>
        <dbReference type="EMBL" id="CAB5036282.1"/>
    </source>
</evidence>
<protein>
    <submittedName>
        <fullName evidence="3">Unannotated protein</fullName>
    </submittedName>
</protein>
<dbReference type="Gene3D" id="3.30.590.10">
    <property type="entry name" value="Glutamine synthetase/guanido kinase, catalytic domain"/>
    <property type="match status" value="1"/>
</dbReference>
<sequence length="371" mass="40488">MASERLTLDQLRSAVEDGSIDTVRVCIADHYGMLRGRRLVGEVFAADPQGLQAYCDGALIWDVHCDIFESTDYSNFRTGYPDVFARPDLDSLIRCGWSPGSMLVMTEVLTPHGERSPLDPRGLLRIFAELIEVGPITASLELRAGEGPLAPGWQGEEAPAFIQRWREGIELSGIELERLEWDSDRAVLRAELAPAEPLVAADQLVAVRSAAREIGLVDGHSLTAMPLLEADQQPARMLLSAATQIDPEAEGRLNDIALLCRPLPLDWVSAEPLTNGIELAASPQASPYLAIAALVSAIGSPHAASAERAPSSYSEAADQFDAADWTREWFGEMFVHDTLELARREATMRSDAAADPQQLSDWDIERYGEVG</sequence>
<dbReference type="GO" id="GO:0006542">
    <property type="term" value="P:glutamine biosynthetic process"/>
    <property type="evidence" value="ECO:0007669"/>
    <property type="project" value="InterPro"/>
</dbReference>
<organism evidence="3">
    <name type="scientific">freshwater metagenome</name>
    <dbReference type="NCBI Taxonomy" id="449393"/>
    <lineage>
        <taxon>unclassified sequences</taxon>
        <taxon>metagenomes</taxon>
        <taxon>ecological metagenomes</taxon>
    </lineage>
</organism>
<name>A0A6J7S5W4_9ZZZZ</name>